<evidence type="ECO:0000256" key="1">
    <source>
        <dbReference type="ARBA" id="ARBA00022598"/>
    </source>
</evidence>
<dbReference type="HAMAP" id="MF_01867">
    <property type="entry name" value="BshC"/>
    <property type="match status" value="1"/>
</dbReference>
<dbReference type="eggNOG" id="COG4365">
    <property type="taxonomic scope" value="Bacteria"/>
</dbReference>
<accession>H1YFV5</accession>
<dbReference type="Proteomes" id="UP000002774">
    <property type="component" value="Chromosome"/>
</dbReference>
<dbReference type="NCBIfam" id="TIGR03998">
    <property type="entry name" value="thiol_BshC"/>
    <property type="match status" value="1"/>
</dbReference>
<gene>
    <name evidence="2" type="primary">bshC</name>
    <name evidence="5" type="ORF">Mucpa_1181</name>
</gene>
<dbReference type="STRING" id="714943.Mucpa_1181"/>
<protein>
    <recommendedName>
        <fullName evidence="2">Putative cysteine ligase BshC</fullName>
        <ecNumber evidence="2">6.-.-.-</ecNumber>
    </recommendedName>
</protein>
<sequence length="534" mass="61502">MDANCINYAETGFFSKTIVSYLDNDPELKAFYNYRPDLDGFKQLIQNKRPTPGRQLLADVLREQYASIADTGFPVSDLVNANIELLRSENTYTITTGHQLNIFTGPFYFIFKIASAIKLCKQLKAEFPDQNFVPVYWMASEDHDFAEINHTNAGGKKIQWNLDAAGATGRLNTKTIREALNHYKGVLGMDNHAPELAEIVETAYSRFDQLADATRYMVNALFAQYGLVIVDADDERLKQLFAPIIEQDIIGQHSFKNISDSNAALQKLGVHIQVNPREINFFYLTDGLRERIVFEHGVYQVLNSDIQFTEQQLRQEIEQHADRFSPNVVMRPLYQEVILPNLAYIGGGAEIVYWLELKSNFDFYKVDFPILLLRNSGLVIHKEAADKIRKMGFKTADIFKSADNLKTMWVKQHSHNDLTLKEEWRELHCIFERVKLRSFKIDPTLAPSTEAIQARLKHAIDNLERKIVKAEKRNYDTRLSQIDQIKNALFPNGSLQERTENFGLFYVKYGRQLIDDLIEKFEPLDFKFTVLTEG</sequence>
<feature type="domain" description="Bacillithiol biosynthesis BshC N-terminal Rossmann-like" evidence="3">
    <location>
        <begin position="1"/>
        <end position="375"/>
    </location>
</feature>
<keyword evidence="1 2" id="KW-0436">Ligase</keyword>
<dbReference type="AlphaFoldDB" id="H1YFV5"/>
<dbReference type="HOGENOM" id="CLU_022249_2_0_10"/>
<evidence type="ECO:0000313" key="5">
    <source>
        <dbReference type="EMBL" id="EHQ25346.1"/>
    </source>
</evidence>
<dbReference type="InterPro" id="IPR011199">
    <property type="entry name" value="Bacillithiol_biosynth_BshC"/>
</dbReference>
<proteinExistence type="inferred from homology"/>
<dbReference type="EC" id="6.-.-.-" evidence="2"/>
<dbReference type="EMBL" id="CM001403">
    <property type="protein sequence ID" value="EHQ25346.1"/>
    <property type="molecule type" value="Genomic_DNA"/>
</dbReference>
<dbReference type="OrthoDB" id="9765151at2"/>
<dbReference type="InterPro" id="IPR055399">
    <property type="entry name" value="CC_BshC"/>
</dbReference>
<reference evidence="5" key="1">
    <citation type="submission" date="2011-09" db="EMBL/GenBank/DDBJ databases">
        <title>The permanent draft genome of Mucilaginibacter paludis DSM 18603.</title>
        <authorList>
            <consortium name="US DOE Joint Genome Institute (JGI-PGF)"/>
            <person name="Lucas S."/>
            <person name="Han J."/>
            <person name="Lapidus A."/>
            <person name="Bruce D."/>
            <person name="Goodwin L."/>
            <person name="Pitluck S."/>
            <person name="Peters L."/>
            <person name="Kyrpides N."/>
            <person name="Mavromatis K."/>
            <person name="Ivanova N."/>
            <person name="Mikhailova N."/>
            <person name="Held B."/>
            <person name="Detter J.C."/>
            <person name="Tapia R."/>
            <person name="Han C."/>
            <person name="Land M."/>
            <person name="Hauser L."/>
            <person name="Markowitz V."/>
            <person name="Cheng J.-F."/>
            <person name="Hugenholtz P."/>
            <person name="Woyke T."/>
            <person name="Wu D."/>
            <person name="Tindall B."/>
            <person name="Brambilla E."/>
            <person name="Klenk H.-P."/>
            <person name="Eisen J.A."/>
        </authorList>
    </citation>
    <scope>NUCLEOTIDE SEQUENCE [LARGE SCALE GENOMIC DNA]</scope>
    <source>
        <strain evidence="5">DSM 18603</strain>
    </source>
</reference>
<evidence type="ECO:0000259" key="3">
    <source>
        <dbReference type="Pfam" id="PF10079"/>
    </source>
</evidence>
<dbReference type="RefSeq" id="WP_008505046.1">
    <property type="nucleotide sequence ID" value="NZ_CM001403.1"/>
</dbReference>
<evidence type="ECO:0000259" key="4">
    <source>
        <dbReference type="Pfam" id="PF24850"/>
    </source>
</evidence>
<comment type="similarity">
    <text evidence="2">Belongs to the BshC family.</text>
</comment>
<dbReference type="Pfam" id="PF24850">
    <property type="entry name" value="CC_BshC"/>
    <property type="match status" value="1"/>
</dbReference>
<feature type="domain" description="Bacillithiol biosynthesis BshC C-terminal coiled-coil" evidence="4">
    <location>
        <begin position="378"/>
        <end position="532"/>
    </location>
</feature>
<dbReference type="GO" id="GO:0016874">
    <property type="term" value="F:ligase activity"/>
    <property type="evidence" value="ECO:0007669"/>
    <property type="project" value="UniProtKB-UniRule"/>
</dbReference>
<organism evidence="5 6">
    <name type="scientific">Mucilaginibacter paludis DSM 18603</name>
    <dbReference type="NCBI Taxonomy" id="714943"/>
    <lineage>
        <taxon>Bacteria</taxon>
        <taxon>Pseudomonadati</taxon>
        <taxon>Bacteroidota</taxon>
        <taxon>Sphingobacteriia</taxon>
        <taxon>Sphingobacteriales</taxon>
        <taxon>Sphingobacteriaceae</taxon>
        <taxon>Mucilaginibacter</taxon>
    </lineage>
</organism>
<evidence type="ECO:0000256" key="2">
    <source>
        <dbReference type="HAMAP-Rule" id="MF_01867"/>
    </source>
</evidence>
<dbReference type="PIRSF" id="PIRSF012535">
    <property type="entry name" value="UCP012535"/>
    <property type="match status" value="1"/>
</dbReference>
<name>H1YFV5_9SPHI</name>
<evidence type="ECO:0000313" key="6">
    <source>
        <dbReference type="Proteomes" id="UP000002774"/>
    </source>
</evidence>
<keyword evidence="6" id="KW-1185">Reference proteome</keyword>
<dbReference type="InterPro" id="IPR055398">
    <property type="entry name" value="Rossmann-like_BshC"/>
</dbReference>
<dbReference type="Pfam" id="PF10079">
    <property type="entry name" value="Rossmann-like_BshC"/>
    <property type="match status" value="1"/>
</dbReference>